<dbReference type="OrthoDB" id="6267403at2"/>
<dbReference type="RefSeq" id="WP_124732218.1">
    <property type="nucleotide sequence ID" value="NZ_CBCSKC010000014.1"/>
</dbReference>
<name>A0A3G8LYI0_9GAMM</name>
<dbReference type="AlphaFoldDB" id="A0A3G8LYI0"/>
<evidence type="ECO:0000313" key="2">
    <source>
        <dbReference type="Proteomes" id="UP000278035"/>
    </source>
</evidence>
<organism evidence="1 2">
    <name type="scientific">Shewanella livingstonensis</name>
    <dbReference type="NCBI Taxonomy" id="150120"/>
    <lineage>
        <taxon>Bacteria</taxon>
        <taxon>Pseudomonadati</taxon>
        <taxon>Pseudomonadota</taxon>
        <taxon>Gammaproteobacteria</taxon>
        <taxon>Alteromonadales</taxon>
        <taxon>Shewanellaceae</taxon>
        <taxon>Shewanella</taxon>
    </lineage>
</organism>
<gene>
    <name evidence="1" type="ORF">EGC82_19450</name>
</gene>
<accession>A0A3G8LYI0</accession>
<proteinExistence type="predicted"/>
<evidence type="ECO:0000313" key="1">
    <source>
        <dbReference type="EMBL" id="AZG74736.1"/>
    </source>
</evidence>
<dbReference type="EMBL" id="CP034015">
    <property type="protein sequence ID" value="AZG74736.1"/>
    <property type="molecule type" value="Genomic_DNA"/>
</dbReference>
<keyword evidence="2" id="KW-1185">Reference proteome</keyword>
<sequence length="96" mass="10937">MSSRIKIRQTIAIWLSAILIVLSIAASAHSVRHLDDGVQNHCTLCFHQHQLNKTLHSSGLVFAVTKQTFERQQYTLPFLFSVFQAYYHSRAPPASR</sequence>
<protein>
    <submittedName>
        <fullName evidence="1">ABC-type zinc uptake system zinc chaperone</fullName>
    </submittedName>
</protein>
<reference evidence="2" key="1">
    <citation type="submission" date="2018-11" db="EMBL/GenBank/DDBJ databases">
        <title>Shewanella sp. M2.</title>
        <authorList>
            <person name="Hwang Y.J."/>
            <person name="Hwang C.Y."/>
        </authorList>
    </citation>
    <scope>NUCLEOTIDE SEQUENCE [LARGE SCALE GENOMIC DNA]</scope>
    <source>
        <strain evidence="2">LMG 19866</strain>
    </source>
</reference>
<dbReference type="KEGG" id="slj:EGC82_19450"/>
<dbReference type="Proteomes" id="UP000278035">
    <property type="component" value="Chromosome"/>
</dbReference>